<name>A0AAE7NLY7_9BRAD</name>
<sequence length="113" mass="12483">MGHLYMTDGKVPGDRSFRMQTSCFDGLLAESASQADSCAILYWVPTLDRRITADTDLQIECGRTARQANATPSDHGDLLLGTASGGNDDCRRQAAEEVRRLEESWNRSWASTQ</sequence>
<organism evidence="2 3">
    <name type="scientific">Bradyrhizobium arachidis</name>
    <dbReference type="NCBI Taxonomy" id="858423"/>
    <lineage>
        <taxon>Bacteria</taxon>
        <taxon>Pseudomonadati</taxon>
        <taxon>Pseudomonadota</taxon>
        <taxon>Alphaproteobacteria</taxon>
        <taxon>Hyphomicrobiales</taxon>
        <taxon>Nitrobacteraceae</taxon>
        <taxon>Bradyrhizobium</taxon>
    </lineage>
</organism>
<dbReference type="Proteomes" id="UP000594015">
    <property type="component" value="Chromosome"/>
</dbReference>
<evidence type="ECO:0000313" key="2">
    <source>
        <dbReference type="EMBL" id="QOZ66706.1"/>
    </source>
</evidence>
<reference evidence="2 3" key="1">
    <citation type="submission" date="2018-06" db="EMBL/GenBank/DDBJ databases">
        <title>Comparative genomics of Bradyrhizobium nodulating Arachidis hypogaea.</title>
        <authorList>
            <person name="Li Y."/>
        </authorList>
    </citation>
    <scope>NUCLEOTIDE SEQUENCE [LARGE SCALE GENOMIC DNA]</scope>
    <source>
        <strain evidence="2 3">CCBAU 051107</strain>
    </source>
</reference>
<dbReference type="EMBL" id="CP030050">
    <property type="protein sequence ID" value="QOZ66706.1"/>
    <property type="molecule type" value="Genomic_DNA"/>
</dbReference>
<proteinExistence type="predicted"/>
<feature type="region of interest" description="Disordered" evidence="1">
    <location>
        <begin position="68"/>
        <end position="89"/>
    </location>
</feature>
<evidence type="ECO:0000256" key="1">
    <source>
        <dbReference type="SAM" id="MobiDB-lite"/>
    </source>
</evidence>
<gene>
    <name evidence="2" type="ORF">WN72_10460</name>
</gene>
<protein>
    <submittedName>
        <fullName evidence="2">Uncharacterized protein</fullName>
    </submittedName>
</protein>
<dbReference type="KEGG" id="barh:WN72_10460"/>
<evidence type="ECO:0000313" key="3">
    <source>
        <dbReference type="Proteomes" id="UP000594015"/>
    </source>
</evidence>
<accession>A0AAE7NLY7</accession>
<dbReference type="AlphaFoldDB" id="A0AAE7NLY7"/>